<name>A0AA49GSG7_9BACT</name>
<dbReference type="SUPFAM" id="SSF56935">
    <property type="entry name" value="Porins"/>
    <property type="match status" value="1"/>
</dbReference>
<dbReference type="AlphaFoldDB" id="A0AA49GSG7"/>
<dbReference type="InterPro" id="IPR025665">
    <property type="entry name" value="Beta-barrel_OMP_2"/>
</dbReference>
<gene>
    <name evidence="3" type="ORF">K4G66_10640</name>
</gene>
<reference evidence="3" key="1">
    <citation type="journal article" date="2023" name="Comput. Struct. Biotechnol. J.">
        <title>Discovery of a novel marine Bacteroidetes with a rich repertoire of carbohydrate-active enzymes.</title>
        <authorList>
            <person name="Chen B."/>
            <person name="Liu G."/>
            <person name="Chen Q."/>
            <person name="Wang H."/>
            <person name="Liu L."/>
            <person name="Tang K."/>
        </authorList>
    </citation>
    <scope>NUCLEOTIDE SEQUENCE</scope>
    <source>
        <strain evidence="3">TK19036</strain>
    </source>
</reference>
<dbReference type="Pfam" id="PF13568">
    <property type="entry name" value="OMP_b-brl_2"/>
    <property type="match status" value="1"/>
</dbReference>
<proteinExistence type="predicted"/>
<keyword evidence="1" id="KW-0732">Signal</keyword>
<evidence type="ECO:0000256" key="1">
    <source>
        <dbReference type="SAM" id="SignalP"/>
    </source>
</evidence>
<evidence type="ECO:0000259" key="2">
    <source>
        <dbReference type="Pfam" id="PF13568"/>
    </source>
</evidence>
<dbReference type="EMBL" id="CP120682">
    <property type="protein sequence ID" value="WKN39154.1"/>
    <property type="molecule type" value="Genomic_DNA"/>
</dbReference>
<feature type="chain" id="PRO_5041268616" evidence="1">
    <location>
        <begin position="20"/>
        <end position="190"/>
    </location>
</feature>
<feature type="signal peptide" evidence="1">
    <location>
        <begin position="1"/>
        <end position="19"/>
    </location>
</feature>
<accession>A0AA49GSG7</accession>
<sequence>MRYVGAFLCWFTLISATQAQSFRAYAELGINASQIDGDDMSGYNQAGLRLGAHIAYPLEEKWWLRGGMVYSGKGSRHGEYDPGFLILRLNYLELPVAVQYELLEQVSLTAGLTANYLIQAKQDAGFGFSPTRDRFRDFDFCYTASVQYQPFDNAAFAISVVNGITSSSSLEYFRNRSLAFSMFYLLGGGE</sequence>
<organism evidence="3">
    <name type="scientific">Roseihalotalea indica</name>
    <dbReference type="NCBI Taxonomy" id="2867963"/>
    <lineage>
        <taxon>Bacteria</taxon>
        <taxon>Pseudomonadati</taxon>
        <taxon>Bacteroidota</taxon>
        <taxon>Cytophagia</taxon>
        <taxon>Cytophagales</taxon>
        <taxon>Catalimonadaceae</taxon>
        <taxon>Roseihalotalea</taxon>
    </lineage>
</organism>
<evidence type="ECO:0000313" key="3">
    <source>
        <dbReference type="EMBL" id="WKN39154.1"/>
    </source>
</evidence>
<feature type="domain" description="Outer membrane protein beta-barrel" evidence="2">
    <location>
        <begin position="18"/>
        <end position="167"/>
    </location>
</feature>
<reference evidence="3" key="2">
    <citation type="journal article" date="2024" name="Antonie Van Leeuwenhoek">
        <title>Roseihalotalea indica gen. nov., sp. nov., a halophilic Bacteroidetes from mesopelagic Southwest Indian Ocean with higher carbohydrate metabolic potential.</title>
        <authorList>
            <person name="Chen B."/>
            <person name="Zhang M."/>
            <person name="Lin D."/>
            <person name="Ye J."/>
            <person name="Tang K."/>
        </authorList>
    </citation>
    <scope>NUCLEOTIDE SEQUENCE</scope>
    <source>
        <strain evidence="3">TK19036</strain>
    </source>
</reference>
<protein>
    <submittedName>
        <fullName evidence="3">Outer membrane beta-barrel protein</fullName>
    </submittedName>
</protein>